<dbReference type="Proteomes" id="UP000678393">
    <property type="component" value="Unassembled WGS sequence"/>
</dbReference>
<feature type="compositionally biased region" description="Acidic residues" evidence="10">
    <location>
        <begin position="436"/>
        <end position="451"/>
    </location>
</feature>
<dbReference type="GO" id="GO:0000785">
    <property type="term" value="C:chromatin"/>
    <property type="evidence" value="ECO:0007669"/>
    <property type="project" value="TreeGrafter"/>
</dbReference>
<evidence type="ECO:0000256" key="3">
    <source>
        <dbReference type="ARBA" id="ARBA00022491"/>
    </source>
</evidence>
<dbReference type="GO" id="GO:0000976">
    <property type="term" value="F:transcription cis-regulatory region binding"/>
    <property type="evidence" value="ECO:0007669"/>
    <property type="project" value="TreeGrafter"/>
</dbReference>
<dbReference type="PANTHER" id="PTHR12693:SF3">
    <property type="entry name" value="MENIN"/>
    <property type="match status" value="1"/>
</dbReference>
<feature type="compositionally biased region" description="Polar residues" evidence="10">
    <location>
        <begin position="594"/>
        <end position="608"/>
    </location>
</feature>
<evidence type="ECO:0000256" key="7">
    <source>
        <dbReference type="ARBA" id="ARBA00023125"/>
    </source>
</evidence>
<dbReference type="GO" id="GO:0006357">
    <property type="term" value="P:regulation of transcription by RNA polymerase II"/>
    <property type="evidence" value="ECO:0007669"/>
    <property type="project" value="TreeGrafter"/>
</dbReference>
<comment type="subcellular location">
    <subcellularLocation>
        <location evidence="1">Nucleus</location>
    </subcellularLocation>
</comment>
<dbReference type="OrthoDB" id="5962932at2759"/>
<protein>
    <recommendedName>
        <fullName evidence="2">Menin</fullName>
    </recommendedName>
</protein>
<feature type="compositionally biased region" description="Basic and acidic residues" evidence="10">
    <location>
        <begin position="452"/>
        <end position="466"/>
    </location>
</feature>
<evidence type="ECO:0000256" key="2">
    <source>
        <dbReference type="ARBA" id="ARBA00021162"/>
    </source>
</evidence>
<feature type="region of interest" description="Disordered" evidence="10">
    <location>
        <begin position="594"/>
        <end position="652"/>
    </location>
</feature>
<dbReference type="GO" id="GO:0045786">
    <property type="term" value="P:negative regulation of cell cycle"/>
    <property type="evidence" value="ECO:0007669"/>
    <property type="project" value="TreeGrafter"/>
</dbReference>
<evidence type="ECO:0000313" key="12">
    <source>
        <dbReference type="Proteomes" id="UP000678393"/>
    </source>
</evidence>
<dbReference type="AlphaFoldDB" id="A0A8S3ZB43"/>
<dbReference type="EMBL" id="CAJHNH020001945">
    <property type="protein sequence ID" value="CAG5125065.1"/>
    <property type="molecule type" value="Genomic_DNA"/>
</dbReference>
<keyword evidence="5" id="KW-0156">Chromatin regulator</keyword>
<keyword evidence="7" id="KW-0238">DNA-binding</keyword>
<keyword evidence="4" id="KW-0597">Phosphoprotein</keyword>
<accession>A0A8S3ZB43</accession>
<evidence type="ECO:0000256" key="10">
    <source>
        <dbReference type="SAM" id="MobiDB-lite"/>
    </source>
</evidence>
<reference evidence="11" key="1">
    <citation type="submission" date="2021-04" db="EMBL/GenBank/DDBJ databases">
        <authorList>
            <consortium name="Molecular Ecology Group"/>
        </authorList>
    </citation>
    <scope>NUCLEOTIDE SEQUENCE</scope>
</reference>
<keyword evidence="12" id="KW-1185">Reference proteome</keyword>
<feature type="compositionally biased region" description="Polar residues" evidence="10">
    <location>
        <begin position="635"/>
        <end position="651"/>
    </location>
</feature>
<dbReference type="CDD" id="cd14456">
    <property type="entry name" value="Menin"/>
    <property type="match status" value="1"/>
</dbReference>
<keyword evidence="8" id="KW-0804">Transcription</keyword>
<dbReference type="GO" id="GO:0035097">
    <property type="term" value="C:histone methyltransferase complex"/>
    <property type="evidence" value="ECO:0007669"/>
    <property type="project" value="TreeGrafter"/>
</dbReference>
<name>A0A8S3ZB43_9EUPU</name>
<sequence length="716" mass="79345">MAPFHGRERRHFPLTSIASVVELFREQLEGPDEPNLALLSIVLGCVENTLTLNRSVTTSNDDVLRPIFPVVDWETVDALYSKFEALVKGSVDLTKYPSGNSTRELVKKVSDVIWGSLSRNFKDRAHLQSLYSFLTGNKLDCFGVAFGVVAAAQLLGLKDLHLALSEDHAWVVFGRDSTDTAEVTWHGKGNEDKRGQSIALSVAEKSWLYLNGHPIVCDRLMEVSAIVSSLNPGINVSMDSIEMGALQQELLWLLYDRGHLSRYPMALGNLGDLEEITPTPGRPPPLAIFQEAISSSVKYYNNHHVYPYTYLGGFFYRKRNYKQAIKCWADATNVIKQFNYTREDIEIYKEFLEIANELIPNIVKAVSANTTDRVQMNILYNPEVYADVLRFYDGICQWEEGSSTPVLHVGWAQNLTFSLNKFDSQTRAKIDLGKDEDSDGDDDDGEDNDGTDEFKSSDKQTRETKDVGNSNASVLKLEESLTGQRETPRGRKGPRRRNSSLAKNANFKDAGGSDSKLNGDEQNKVEHKIKSTIEELASKIVQQDCSLDAAPNPNITALALQCSVNILNKDYLLGAGEPFSSSPAMISDSSVLDESLTSPLNTDSSCNGSAEHIPNSGLPERSSDENNDTSSNNTLQSTQVQSPSDSPTASVESVHVELHSEKMKGLKKMFKSSKLNACAIKLQLTAQSQVHVKDSRFLDFGEPVGSARKRQRREIV</sequence>
<keyword evidence="9" id="KW-0539">Nucleus</keyword>
<dbReference type="GO" id="GO:0003682">
    <property type="term" value="F:chromatin binding"/>
    <property type="evidence" value="ECO:0007669"/>
    <property type="project" value="TreeGrafter"/>
</dbReference>
<dbReference type="InterPro" id="IPR007747">
    <property type="entry name" value="Menin"/>
</dbReference>
<organism evidence="11 12">
    <name type="scientific">Candidula unifasciata</name>
    <dbReference type="NCBI Taxonomy" id="100452"/>
    <lineage>
        <taxon>Eukaryota</taxon>
        <taxon>Metazoa</taxon>
        <taxon>Spiralia</taxon>
        <taxon>Lophotrochozoa</taxon>
        <taxon>Mollusca</taxon>
        <taxon>Gastropoda</taxon>
        <taxon>Heterobranchia</taxon>
        <taxon>Euthyneura</taxon>
        <taxon>Panpulmonata</taxon>
        <taxon>Eupulmonata</taxon>
        <taxon>Stylommatophora</taxon>
        <taxon>Helicina</taxon>
        <taxon>Helicoidea</taxon>
        <taxon>Geomitridae</taxon>
        <taxon>Candidula</taxon>
    </lineage>
</organism>
<dbReference type="GO" id="GO:0000403">
    <property type="term" value="F:Y-form DNA binding"/>
    <property type="evidence" value="ECO:0007669"/>
    <property type="project" value="TreeGrafter"/>
</dbReference>
<proteinExistence type="predicted"/>
<evidence type="ECO:0000256" key="1">
    <source>
        <dbReference type="ARBA" id="ARBA00004123"/>
    </source>
</evidence>
<keyword evidence="6" id="KW-0805">Transcription regulation</keyword>
<feature type="region of interest" description="Disordered" evidence="10">
    <location>
        <begin position="430"/>
        <end position="523"/>
    </location>
</feature>
<dbReference type="GO" id="GO:0008285">
    <property type="term" value="P:negative regulation of cell population proliferation"/>
    <property type="evidence" value="ECO:0007669"/>
    <property type="project" value="TreeGrafter"/>
</dbReference>
<evidence type="ECO:0000313" key="11">
    <source>
        <dbReference type="EMBL" id="CAG5125065.1"/>
    </source>
</evidence>
<evidence type="ECO:0000256" key="6">
    <source>
        <dbReference type="ARBA" id="ARBA00023015"/>
    </source>
</evidence>
<evidence type="ECO:0000256" key="4">
    <source>
        <dbReference type="ARBA" id="ARBA00022553"/>
    </source>
</evidence>
<keyword evidence="3" id="KW-0678">Repressor</keyword>
<evidence type="ECO:0000256" key="9">
    <source>
        <dbReference type="ARBA" id="ARBA00023242"/>
    </source>
</evidence>
<gene>
    <name evidence="11" type="ORF">CUNI_LOCUS10623</name>
</gene>
<evidence type="ECO:0000256" key="8">
    <source>
        <dbReference type="ARBA" id="ARBA00023163"/>
    </source>
</evidence>
<evidence type="ECO:0000256" key="5">
    <source>
        <dbReference type="ARBA" id="ARBA00022853"/>
    </source>
</evidence>
<dbReference type="GO" id="GO:0006325">
    <property type="term" value="P:chromatin organization"/>
    <property type="evidence" value="ECO:0007669"/>
    <property type="project" value="UniProtKB-KW"/>
</dbReference>
<dbReference type="Pfam" id="PF05053">
    <property type="entry name" value="Menin"/>
    <property type="match status" value="1"/>
</dbReference>
<comment type="caution">
    <text evidence="11">The sequence shown here is derived from an EMBL/GenBank/DDBJ whole genome shotgun (WGS) entry which is preliminary data.</text>
</comment>
<dbReference type="PANTHER" id="PTHR12693">
    <property type="entry name" value="MENIN"/>
    <property type="match status" value="1"/>
</dbReference>